<comment type="caution">
    <text evidence="10">The sequence shown here is derived from an EMBL/GenBank/DDBJ whole genome shotgun (WGS) entry which is preliminary data.</text>
</comment>
<sequence length="357" mass="39251">MRINFKYYNFTTSTKLYYNDMKKFLFGALILGLMSACNNDSLTNQSETSPGEENTVPSALKRSCPSEEIRQAMLLKNPALQQKIADIEFGTEKFAENLKVGKVLADGTVEIPVVFNVIYNTSAQNISDARIAEQIAVLNADYGATNSDINKIPSAFQPAAAGDVKIRFKLVATNRKQSTKTGWRSDLEQMKKASTGGIDATDVNKNMNIWVVNSILDENNQPGTLGYAYYPEHAGQWYDGLVIGYQYIGKTGASAPFNLGRTVTHEVGHYLNLPHLWGSSDAGCQTDYSNDTPTSPGPNYGNPTYPLNRVCGGVSRSQMFMNYMDYVDDKSMVMFSANQKTRMQAVVAAAGPRAGLR</sequence>
<dbReference type="AlphaFoldDB" id="A0A543DV52"/>
<dbReference type="PANTHER" id="PTHR47466:SF1">
    <property type="entry name" value="METALLOPROTEASE MEP1 (AFU_ORTHOLOGUE AFUA_1G07730)-RELATED"/>
    <property type="match status" value="1"/>
</dbReference>
<keyword evidence="11" id="KW-1185">Reference proteome</keyword>
<keyword evidence="2" id="KW-0645">Protease</keyword>
<comment type="similarity">
    <text evidence="1">Belongs to the peptidase M43B family.</text>
</comment>
<name>A0A543DV52_9FLAO</name>
<evidence type="ECO:0000256" key="2">
    <source>
        <dbReference type="ARBA" id="ARBA00022670"/>
    </source>
</evidence>
<reference evidence="10 11" key="1">
    <citation type="submission" date="2019-06" db="EMBL/GenBank/DDBJ databases">
        <title>Sorghum-associated microbial communities from plants grown in Nebraska, USA.</title>
        <authorList>
            <person name="Schachtman D."/>
        </authorList>
    </citation>
    <scope>NUCLEOTIDE SEQUENCE [LARGE SCALE GENOMIC DNA]</scope>
    <source>
        <strain evidence="10 11">110</strain>
    </source>
</reference>
<evidence type="ECO:0000256" key="7">
    <source>
        <dbReference type="ARBA" id="ARBA00023049"/>
    </source>
</evidence>
<dbReference type="GO" id="GO:0006508">
    <property type="term" value="P:proteolysis"/>
    <property type="evidence" value="ECO:0007669"/>
    <property type="project" value="UniProtKB-KW"/>
</dbReference>
<organism evidence="10 11">
    <name type="scientific">Chryseobacterium aquifrigidense</name>
    <dbReference type="NCBI Taxonomy" id="558021"/>
    <lineage>
        <taxon>Bacteria</taxon>
        <taxon>Pseudomonadati</taxon>
        <taxon>Bacteroidota</taxon>
        <taxon>Flavobacteriia</taxon>
        <taxon>Flavobacteriales</taxon>
        <taxon>Weeksellaceae</taxon>
        <taxon>Chryseobacterium group</taxon>
        <taxon>Chryseobacterium</taxon>
    </lineage>
</organism>
<evidence type="ECO:0000256" key="5">
    <source>
        <dbReference type="ARBA" id="ARBA00022801"/>
    </source>
</evidence>
<evidence type="ECO:0000313" key="10">
    <source>
        <dbReference type="EMBL" id="TQM13199.1"/>
    </source>
</evidence>
<keyword evidence="3" id="KW-0479">Metal-binding</keyword>
<evidence type="ECO:0000256" key="1">
    <source>
        <dbReference type="ARBA" id="ARBA00008721"/>
    </source>
</evidence>
<keyword evidence="5" id="KW-0378">Hydrolase</keyword>
<dbReference type="SUPFAM" id="SSF55486">
    <property type="entry name" value="Metalloproteases ('zincins'), catalytic domain"/>
    <property type="match status" value="1"/>
</dbReference>
<evidence type="ECO:0000256" key="6">
    <source>
        <dbReference type="ARBA" id="ARBA00022833"/>
    </source>
</evidence>
<dbReference type="Proteomes" id="UP000316437">
    <property type="component" value="Unassembled WGS sequence"/>
</dbReference>
<protein>
    <submittedName>
        <fullName evidence="10">Pregnancy-associated plasma protein-A</fullName>
    </submittedName>
</protein>
<dbReference type="CDD" id="cd04275">
    <property type="entry name" value="ZnMc_pappalysin_like"/>
    <property type="match status" value="1"/>
</dbReference>
<evidence type="ECO:0000259" key="9">
    <source>
        <dbReference type="Pfam" id="PF05572"/>
    </source>
</evidence>
<dbReference type="GO" id="GO:0008237">
    <property type="term" value="F:metallopeptidase activity"/>
    <property type="evidence" value="ECO:0007669"/>
    <property type="project" value="UniProtKB-KW"/>
</dbReference>
<evidence type="ECO:0000313" key="11">
    <source>
        <dbReference type="Proteomes" id="UP000316437"/>
    </source>
</evidence>
<dbReference type="InterPro" id="IPR008754">
    <property type="entry name" value="Peptidase_M43"/>
</dbReference>
<dbReference type="InterPro" id="IPR024079">
    <property type="entry name" value="MetalloPept_cat_dom_sf"/>
</dbReference>
<evidence type="ECO:0000256" key="4">
    <source>
        <dbReference type="ARBA" id="ARBA00022729"/>
    </source>
</evidence>
<keyword evidence="6" id="KW-0862">Zinc</keyword>
<keyword evidence="4" id="KW-0732">Signal</keyword>
<dbReference type="Pfam" id="PF05572">
    <property type="entry name" value="Peptidase_M43"/>
    <property type="match status" value="1"/>
</dbReference>
<accession>A0A543DV52</accession>
<keyword evidence="8" id="KW-1015">Disulfide bond</keyword>
<dbReference type="GO" id="GO:0046872">
    <property type="term" value="F:metal ion binding"/>
    <property type="evidence" value="ECO:0007669"/>
    <property type="project" value="UniProtKB-KW"/>
</dbReference>
<dbReference type="Gene3D" id="3.40.390.10">
    <property type="entry name" value="Collagenase (Catalytic Domain)"/>
    <property type="match status" value="1"/>
</dbReference>
<feature type="domain" description="Peptidase M43 pregnancy-associated plasma-A" evidence="9">
    <location>
        <begin position="200"/>
        <end position="348"/>
    </location>
</feature>
<keyword evidence="7" id="KW-0482">Metalloprotease</keyword>
<evidence type="ECO:0000256" key="3">
    <source>
        <dbReference type="ARBA" id="ARBA00022723"/>
    </source>
</evidence>
<proteinExistence type="inferred from homology"/>
<dbReference type="EMBL" id="VFPD01000005">
    <property type="protein sequence ID" value="TQM13199.1"/>
    <property type="molecule type" value="Genomic_DNA"/>
</dbReference>
<gene>
    <name evidence="10" type="ORF">FB551_4569</name>
</gene>
<evidence type="ECO:0000256" key="8">
    <source>
        <dbReference type="ARBA" id="ARBA00023157"/>
    </source>
</evidence>
<dbReference type="PANTHER" id="PTHR47466">
    <property type="match status" value="1"/>
</dbReference>